<keyword evidence="2" id="KW-1185">Reference proteome</keyword>
<sequence>MDDSVGDSVTGCRRVVAGVEHDVPLGEFAGYTVCVAKQQSARDDARVAGVLGSIMVVAVDRGED</sequence>
<reference evidence="1 2" key="2">
    <citation type="journal article" date="2017" name="Int. J. Syst. Evol. Microbiol.">
        <title>Gordonia phthalatica sp. nov., a di-n-butyl phthalate-degrading bacterium isolated from activated sludge.</title>
        <authorList>
            <person name="Jin D."/>
            <person name="Kong X."/>
            <person name="Jia M."/>
            <person name="Yu X."/>
            <person name="Wang X."/>
            <person name="Zhuang X."/>
            <person name="Deng Y."/>
            <person name="Bai Z."/>
        </authorList>
    </citation>
    <scope>NUCLEOTIDE SEQUENCE [LARGE SCALE GENOMIC DNA]</scope>
    <source>
        <strain evidence="1 2">QH-11</strain>
    </source>
</reference>
<dbReference type="KEGG" id="goq:ACH46_04450"/>
<evidence type="ECO:0000313" key="1">
    <source>
        <dbReference type="EMBL" id="ALG83901.1"/>
    </source>
</evidence>
<dbReference type="Proteomes" id="UP000063789">
    <property type="component" value="Chromosome"/>
</dbReference>
<name>A0A0N9NEA3_9ACTN</name>
<evidence type="ECO:0000313" key="2">
    <source>
        <dbReference type="Proteomes" id="UP000063789"/>
    </source>
</evidence>
<dbReference type="EMBL" id="CP011853">
    <property type="protein sequence ID" value="ALG83901.1"/>
    <property type="molecule type" value="Genomic_DNA"/>
</dbReference>
<dbReference type="AlphaFoldDB" id="A0A0N9NEA3"/>
<protein>
    <submittedName>
        <fullName evidence="1">Uncharacterized protein</fullName>
    </submittedName>
</protein>
<organism evidence="1 2">
    <name type="scientific">Gordonia phthalatica</name>
    <dbReference type="NCBI Taxonomy" id="1136941"/>
    <lineage>
        <taxon>Bacteria</taxon>
        <taxon>Bacillati</taxon>
        <taxon>Actinomycetota</taxon>
        <taxon>Actinomycetes</taxon>
        <taxon>Mycobacteriales</taxon>
        <taxon>Gordoniaceae</taxon>
        <taxon>Gordonia</taxon>
    </lineage>
</organism>
<gene>
    <name evidence="1" type="ORF">ACH46_04450</name>
</gene>
<accession>A0A0N9NEA3</accession>
<proteinExistence type="predicted"/>
<reference evidence="2" key="1">
    <citation type="submission" date="2015-06" db="EMBL/GenBank/DDBJ databases">
        <title>Complete genome sequence and metabolic analysis of phthalate degradation pathway in Gordonia sp. QH-11.</title>
        <authorList>
            <person name="Jin D."/>
            <person name="Kong X."/>
            <person name="Bai Z."/>
        </authorList>
    </citation>
    <scope>NUCLEOTIDE SEQUENCE [LARGE SCALE GENOMIC DNA]</scope>
    <source>
        <strain evidence="2">QH-11</strain>
    </source>
</reference>